<feature type="region of interest" description="Disordered" evidence="1">
    <location>
        <begin position="1"/>
        <end position="139"/>
    </location>
</feature>
<keyword evidence="3" id="KW-1185">Reference proteome</keyword>
<name>A0A7R9BEN7_9CRUS</name>
<sequence length="239" mass="26826">MTVDFPATLNGFRRNMPRNGLKRGRSSSDDEPTRSGKYDSGYAASGHDRSDRSSRRKRRDLRKNRDSIGSDEEESVHGVRDHEYARRRRPEAPPPPQSSSSSARRHDRQHRHEHRSSKRRPKARYPSYSTSRSPKVSRPPVAHIPIARLPPTLPQIILFYTPFALSSPAFRRLERNLYESDCELDERATGQVPVQNKSCVKAATSGLCEEAEGAAGTPLGRHCNCVVSLGCSLLVGPRM</sequence>
<dbReference type="AlphaFoldDB" id="A0A7R9BEN7"/>
<dbReference type="EMBL" id="OA882114">
    <property type="protein sequence ID" value="CAD7272946.1"/>
    <property type="molecule type" value="Genomic_DNA"/>
</dbReference>
<organism evidence="2">
    <name type="scientific">Notodromas monacha</name>
    <dbReference type="NCBI Taxonomy" id="399045"/>
    <lineage>
        <taxon>Eukaryota</taxon>
        <taxon>Metazoa</taxon>
        <taxon>Ecdysozoa</taxon>
        <taxon>Arthropoda</taxon>
        <taxon>Crustacea</taxon>
        <taxon>Oligostraca</taxon>
        <taxon>Ostracoda</taxon>
        <taxon>Podocopa</taxon>
        <taxon>Podocopida</taxon>
        <taxon>Cypridocopina</taxon>
        <taxon>Cypridoidea</taxon>
        <taxon>Cyprididae</taxon>
        <taxon>Notodromas</taxon>
    </lineage>
</organism>
<evidence type="ECO:0000256" key="1">
    <source>
        <dbReference type="SAM" id="MobiDB-lite"/>
    </source>
</evidence>
<reference evidence="2" key="1">
    <citation type="submission" date="2020-11" db="EMBL/GenBank/DDBJ databases">
        <authorList>
            <person name="Tran Van P."/>
        </authorList>
    </citation>
    <scope>NUCLEOTIDE SEQUENCE</scope>
</reference>
<feature type="compositionally biased region" description="Basic and acidic residues" evidence="1">
    <location>
        <begin position="75"/>
        <end position="84"/>
    </location>
</feature>
<protein>
    <submittedName>
        <fullName evidence="2">Uncharacterized protein</fullName>
    </submittedName>
</protein>
<proteinExistence type="predicted"/>
<evidence type="ECO:0000313" key="2">
    <source>
        <dbReference type="EMBL" id="CAD7272946.1"/>
    </source>
</evidence>
<feature type="compositionally biased region" description="Basic and acidic residues" evidence="1">
    <location>
        <begin position="26"/>
        <end position="37"/>
    </location>
</feature>
<accession>A0A7R9BEN7</accession>
<gene>
    <name evidence="2" type="ORF">NMOB1V02_LOCUS857</name>
</gene>
<dbReference type="EMBL" id="CAJPEX010000077">
    <property type="protein sequence ID" value="CAG0913098.1"/>
    <property type="molecule type" value="Genomic_DNA"/>
</dbReference>
<evidence type="ECO:0000313" key="3">
    <source>
        <dbReference type="Proteomes" id="UP000678499"/>
    </source>
</evidence>
<feature type="compositionally biased region" description="Basic residues" evidence="1">
    <location>
        <begin position="103"/>
        <end position="123"/>
    </location>
</feature>
<dbReference type="Proteomes" id="UP000678499">
    <property type="component" value="Unassembled WGS sequence"/>
</dbReference>